<dbReference type="HOGENOM" id="CLU_062456_4_1_0"/>
<dbReference type="eggNOG" id="COG0193">
    <property type="taxonomic scope" value="Bacteria"/>
</dbReference>
<dbReference type="GO" id="GO:0006515">
    <property type="term" value="P:protein quality control for misfolded or incompletely synthesized proteins"/>
    <property type="evidence" value="ECO:0007669"/>
    <property type="project" value="UniProtKB-UniRule"/>
</dbReference>
<comment type="subcellular location">
    <subcellularLocation>
        <location evidence="7">Cytoplasm</location>
    </subcellularLocation>
</comment>
<feature type="binding site" evidence="7">
    <location>
        <position position="113"/>
    </location>
    <ligand>
        <name>tRNA</name>
        <dbReference type="ChEBI" id="CHEBI:17843"/>
    </ligand>
</feature>
<dbReference type="HAMAP" id="MF_00083">
    <property type="entry name" value="Pept_tRNA_hydro_bact"/>
    <property type="match status" value="1"/>
</dbReference>
<dbReference type="AlphaFoldDB" id="A0A0M1VWT6"/>
<feature type="binding site" evidence="7">
    <location>
        <position position="14"/>
    </location>
    <ligand>
        <name>tRNA</name>
        <dbReference type="ChEBI" id="CHEBI:17843"/>
    </ligand>
</feature>
<dbReference type="PANTHER" id="PTHR17224:SF1">
    <property type="entry name" value="PEPTIDYL-TRNA HYDROLASE"/>
    <property type="match status" value="1"/>
</dbReference>
<accession>A0A0M1VWT6</accession>
<evidence type="ECO:0000256" key="1">
    <source>
        <dbReference type="ARBA" id="ARBA00013260"/>
    </source>
</evidence>
<evidence type="ECO:0000313" key="10">
    <source>
        <dbReference type="EMBL" id="EEO41134.1"/>
    </source>
</evidence>
<evidence type="ECO:0000256" key="5">
    <source>
        <dbReference type="ARBA" id="ARBA00038063"/>
    </source>
</evidence>
<dbReference type="PROSITE" id="PS01195">
    <property type="entry name" value="PEPT_TRNA_HYDROL_1"/>
    <property type="match status" value="1"/>
</dbReference>
<dbReference type="CDD" id="cd00462">
    <property type="entry name" value="PTH"/>
    <property type="match status" value="1"/>
</dbReference>
<dbReference type="GO" id="GO:0072344">
    <property type="term" value="P:rescue of stalled ribosome"/>
    <property type="evidence" value="ECO:0007669"/>
    <property type="project" value="UniProtKB-UniRule"/>
</dbReference>
<dbReference type="Gene3D" id="3.40.50.1470">
    <property type="entry name" value="Peptidyl-tRNA hydrolase"/>
    <property type="match status" value="1"/>
</dbReference>
<evidence type="ECO:0000256" key="6">
    <source>
        <dbReference type="ARBA" id="ARBA00050038"/>
    </source>
</evidence>
<dbReference type="GO" id="GO:0000049">
    <property type="term" value="F:tRNA binding"/>
    <property type="evidence" value="ECO:0007669"/>
    <property type="project" value="UniProtKB-UniRule"/>
</dbReference>
<feature type="site" description="Discriminates between blocked and unblocked aminoacyl-tRNA" evidence="7">
    <location>
        <position position="9"/>
    </location>
</feature>
<keyword evidence="2 7" id="KW-0820">tRNA-binding</keyword>
<evidence type="ECO:0000256" key="3">
    <source>
        <dbReference type="ARBA" id="ARBA00022801"/>
    </source>
</evidence>
<dbReference type="EC" id="3.1.1.29" evidence="1 7"/>
<evidence type="ECO:0000256" key="4">
    <source>
        <dbReference type="ARBA" id="ARBA00022884"/>
    </source>
</evidence>
<reference evidence="10 11" key="1">
    <citation type="submission" date="2011-10" db="EMBL/GenBank/DDBJ databases">
        <title>The Genome Sequence of Fusobacterium sp. 4_1_13.</title>
        <authorList>
            <consortium name="The Broad Institute Genome Sequencing Platform"/>
            <person name="Earl A."/>
            <person name="Ward D."/>
            <person name="Feldgarden M."/>
            <person name="Gevers D."/>
            <person name="Strauss J."/>
            <person name="Ambrose C."/>
            <person name="Allen-Vercoe E."/>
            <person name="Young S.K."/>
            <person name="Zeng Q."/>
            <person name="Gargeya S."/>
            <person name="Fitzgerald M."/>
            <person name="Haas B."/>
            <person name="Abouelleil A."/>
            <person name="Alvarado L."/>
            <person name="Arachchi H.M."/>
            <person name="Berlin A."/>
            <person name="Brown A."/>
            <person name="Chapman S.B."/>
            <person name="Chen Z."/>
            <person name="Dunbar C."/>
            <person name="Freedman E."/>
            <person name="Gearin G."/>
            <person name="Goldberg J."/>
            <person name="Griggs A."/>
            <person name="Gujja S."/>
            <person name="Heiman D."/>
            <person name="Howarth C."/>
            <person name="Larson L."/>
            <person name="Lui A."/>
            <person name="MacDonald P.J."/>
            <person name="Montmayeur A."/>
            <person name="Murphy C."/>
            <person name="Neiman D."/>
            <person name="Pearson M."/>
            <person name="Priest M."/>
            <person name="Roberts A."/>
            <person name="Saif S."/>
            <person name="Shea T."/>
            <person name="Shenoy N."/>
            <person name="Sisk P."/>
            <person name="Stolte C."/>
            <person name="Sykes S."/>
            <person name="Wortman J."/>
            <person name="Nusbaum C."/>
            <person name="Birren B."/>
        </authorList>
    </citation>
    <scope>NUCLEOTIDE SEQUENCE [LARGE SCALE GENOMIC DNA]</scope>
    <source>
        <strain evidence="10 11">4_1_13</strain>
    </source>
</reference>
<comment type="subunit">
    <text evidence="7">Monomer.</text>
</comment>
<evidence type="ECO:0000256" key="8">
    <source>
        <dbReference type="RuleBase" id="RU000673"/>
    </source>
</evidence>
<feature type="binding site" evidence="7">
    <location>
        <position position="64"/>
    </location>
    <ligand>
        <name>tRNA</name>
        <dbReference type="ChEBI" id="CHEBI:17843"/>
    </ligand>
</feature>
<sequence length="191" mass="22015">MRVVIGLGNPDKKYERTRHNMGFIVVDSLRKKLNINDEREKFQALVSEKNIDGDKVIFFKPQTFMNLSGNAVIEIINFYKLDPKKDIIVIYDDMDLSFGDIRIREKGSSGGHNGIKSIISHIGEEFIRIKCGIGAKEKDAVEHVLGEFNQTEQKELDEILEIVDNCVIEMLTVQNLDRIMQKYNKKKEKLK</sequence>
<comment type="caution">
    <text evidence="10">The sequence shown here is derived from an EMBL/GenBank/DDBJ whole genome shotgun (WGS) entry which is preliminary data.</text>
</comment>
<dbReference type="GO" id="GO:0004045">
    <property type="term" value="F:peptidyl-tRNA hydrolase activity"/>
    <property type="evidence" value="ECO:0007669"/>
    <property type="project" value="UniProtKB-UniRule"/>
</dbReference>
<dbReference type="InterPro" id="IPR036416">
    <property type="entry name" value="Pept_tRNA_hydro_sf"/>
</dbReference>
<feature type="active site" description="Proton acceptor" evidence="7">
    <location>
        <position position="19"/>
    </location>
</feature>
<dbReference type="PROSITE" id="PS01196">
    <property type="entry name" value="PEPT_TRNA_HYDROL_2"/>
    <property type="match status" value="1"/>
</dbReference>
<evidence type="ECO:0000256" key="9">
    <source>
        <dbReference type="RuleBase" id="RU004320"/>
    </source>
</evidence>
<dbReference type="InterPro" id="IPR018171">
    <property type="entry name" value="Pept_tRNA_hydro_CS"/>
</dbReference>
<evidence type="ECO:0000256" key="7">
    <source>
        <dbReference type="HAMAP-Rule" id="MF_00083"/>
    </source>
</evidence>
<dbReference type="EMBL" id="ACDE02000022">
    <property type="protein sequence ID" value="EEO41134.1"/>
    <property type="molecule type" value="Genomic_DNA"/>
</dbReference>
<dbReference type="RefSeq" id="WP_008803533.1">
    <property type="nucleotide sequence ID" value="NZ_KQ235738.1"/>
</dbReference>
<comment type="function">
    <text evidence="7">Catalyzes the release of premature peptidyl moieties from peptidyl-tRNA molecules trapped in stalled 50S ribosomal subunits, and thus maintains levels of free tRNAs and 50S ribosomes.</text>
</comment>
<comment type="similarity">
    <text evidence="5 7 9">Belongs to the PTH family.</text>
</comment>
<dbReference type="SUPFAM" id="SSF53178">
    <property type="entry name" value="Peptidyl-tRNA hydrolase-like"/>
    <property type="match status" value="1"/>
</dbReference>
<evidence type="ECO:0000256" key="2">
    <source>
        <dbReference type="ARBA" id="ARBA00022555"/>
    </source>
</evidence>
<gene>
    <name evidence="7" type="primary">pth</name>
    <name evidence="10" type="ORF">FSCG_01847</name>
</gene>
<keyword evidence="4 7" id="KW-0694">RNA-binding</keyword>
<dbReference type="Pfam" id="PF01195">
    <property type="entry name" value="Pept_tRNA_hydro"/>
    <property type="match status" value="1"/>
</dbReference>
<dbReference type="Proteomes" id="UP000004925">
    <property type="component" value="Unassembled WGS sequence"/>
</dbReference>
<dbReference type="GO" id="GO:0005737">
    <property type="term" value="C:cytoplasm"/>
    <property type="evidence" value="ECO:0007669"/>
    <property type="project" value="UniProtKB-SubCell"/>
</dbReference>
<comment type="function">
    <text evidence="7">Hydrolyzes ribosome-free peptidyl-tRNAs (with 1 or more amino acids incorporated), which drop off the ribosome during protein synthesis, or as a result of ribosome stalling.</text>
</comment>
<comment type="catalytic activity">
    <reaction evidence="7 8">
        <text>an N-acyl-L-alpha-aminoacyl-tRNA + H2O = an N-acyl-L-amino acid + a tRNA + H(+)</text>
        <dbReference type="Rhea" id="RHEA:54448"/>
        <dbReference type="Rhea" id="RHEA-COMP:10123"/>
        <dbReference type="Rhea" id="RHEA-COMP:13883"/>
        <dbReference type="ChEBI" id="CHEBI:15377"/>
        <dbReference type="ChEBI" id="CHEBI:15378"/>
        <dbReference type="ChEBI" id="CHEBI:59874"/>
        <dbReference type="ChEBI" id="CHEBI:78442"/>
        <dbReference type="ChEBI" id="CHEBI:138191"/>
        <dbReference type="EC" id="3.1.1.29"/>
    </reaction>
</comment>
<evidence type="ECO:0000313" key="11">
    <source>
        <dbReference type="Proteomes" id="UP000004925"/>
    </source>
</evidence>
<dbReference type="FunFam" id="3.40.50.1470:FF:000001">
    <property type="entry name" value="Peptidyl-tRNA hydrolase"/>
    <property type="match status" value="1"/>
</dbReference>
<proteinExistence type="inferred from homology"/>
<feature type="binding site" evidence="7">
    <location>
        <position position="66"/>
    </location>
    <ligand>
        <name>tRNA</name>
        <dbReference type="ChEBI" id="CHEBI:17843"/>
    </ligand>
</feature>
<organism evidence="10 11">
    <name type="scientific">Fusobacterium vincentii 4_1_13</name>
    <dbReference type="NCBI Taxonomy" id="469606"/>
    <lineage>
        <taxon>Bacteria</taxon>
        <taxon>Fusobacteriati</taxon>
        <taxon>Fusobacteriota</taxon>
        <taxon>Fusobacteriia</taxon>
        <taxon>Fusobacteriales</taxon>
        <taxon>Fusobacteriaceae</taxon>
        <taxon>Fusobacterium</taxon>
    </lineage>
</organism>
<name>A0A0M1VWT6_FUSVC</name>
<feature type="site" description="Stabilizes the basic form of H active site to accept a proton" evidence="7">
    <location>
        <position position="92"/>
    </location>
</feature>
<keyword evidence="3 7" id="KW-0378">Hydrolase</keyword>
<dbReference type="NCBIfam" id="TIGR00447">
    <property type="entry name" value="pth"/>
    <property type="match status" value="1"/>
</dbReference>
<keyword evidence="7" id="KW-0963">Cytoplasm</keyword>
<protein>
    <recommendedName>
        <fullName evidence="6 7">Peptidyl-tRNA hydrolase</fullName>
        <shortName evidence="7">Pth</shortName>
        <ecNumber evidence="1 7">3.1.1.29</ecNumber>
    </recommendedName>
</protein>
<dbReference type="InterPro" id="IPR001328">
    <property type="entry name" value="Pept_tRNA_hydro"/>
</dbReference>
<dbReference type="PANTHER" id="PTHR17224">
    <property type="entry name" value="PEPTIDYL-TRNA HYDROLASE"/>
    <property type="match status" value="1"/>
</dbReference>